<proteinExistence type="predicted"/>
<name>A0ABQ8EC70_BRANA</name>
<keyword evidence="2" id="KW-1185">Reference proteome</keyword>
<evidence type="ECO:0000313" key="1">
    <source>
        <dbReference type="EMBL" id="KAH0939219.1"/>
    </source>
</evidence>
<reference evidence="1 2" key="1">
    <citation type="submission" date="2021-05" db="EMBL/GenBank/DDBJ databases">
        <title>Genome Assembly of Synthetic Allotetraploid Brassica napus Reveals Homoeologous Exchanges between Subgenomes.</title>
        <authorList>
            <person name="Davis J.T."/>
        </authorList>
    </citation>
    <scope>NUCLEOTIDE SEQUENCE [LARGE SCALE GENOMIC DNA]</scope>
    <source>
        <strain evidence="2">cv. Da-Ae</strain>
        <tissue evidence="1">Seedling</tissue>
    </source>
</reference>
<sequence length="79" mass="8616">MSGGAFPADDLVRPCEGFPPTPFARQLMADPYECLEDSGGSSVEGGGSTRGRWSSRKLTRCMWRLGPVIWFCLSQSTVD</sequence>
<dbReference type="EMBL" id="JAGKQM010000002">
    <property type="protein sequence ID" value="KAH0939219.1"/>
    <property type="molecule type" value="Genomic_DNA"/>
</dbReference>
<protein>
    <submittedName>
        <fullName evidence="1">Uncharacterized protein</fullName>
    </submittedName>
</protein>
<evidence type="ECO:0000313" key="2">
    <source>
        <dbReference type="Proteomes" id="UP000824890"/>
    </source>
</evidence>
<dbReference type="Proteomes" id="UP000824890">
    <property type="component" value="Unassembled WGS sequence"/>
</dbReference>
<gene>
    <name evidence="1" type="ORF">HID58_006680</name>
</gene>
<organism evidence="1 2">
    <name type="scientific">Brassica napus</name>
    <name type="common">Rape</name>
    <dbReference type="NCBI Taxonomy" id="3708"/>
    <lineage>
        <taxon>Eukaryota</taxon>
        <taxon>Viridiplantae</taxon>
        <taxon>Streptophyta</taxon>
        <taxon>Embryophyta</taxon>
        <taxon>Tracheophyta</taxon>
        <taxon>Spermatophyta</taxon>
        <taxon>Magnoliopsida</taxon>
        <taxon>eudicotyledons</taxon>
        <taxon>Gunneridae</taxon>
        <taxon>Pentapetalae</taxon>
        <taxon>rosids</taxon>
        <taxon>malvids</taxon>
        <taxon>Brassicales</taxon>
        <taxon>Brassicaceae</taxon>
        <taxon>Brassiceae</taxon>
        <taxon>Brassica</taxon>
    </lineage>
</organism>
<accession>A0ABQ8EC70</accession>
<comment type="caution">
    <text evidence="1">The sequence shown here is derived from an EMBL/GenBank/DDBJ whole genome shotgun (WGS) entry which is preliminary data.</text>
</comment>